<evidence type="ECO:0000313" key="1">
    <source>
        <dbReference type="EMBL" id="KAK5971430.1"/>
    </source>
</evidence>
<dbReference type="EMBL" id="WIXE01016125">
    <property type="protein sequence ID" value="KAK5972934.1"/>
    <property type="molecule type" value="Genomic_DNA"/>
</dbReference>
<evidence type="ECO:0000313" key="2">
    <source>
        <dbReference type="EMBL" id="KAK5972934.1"/>
    </source>
</evidence>
<gene>
    <name evidence="2" type="ORF">GCK32_022092</name>
    <name evidence="1" type="ORF">GCK32_022269</name>
</gene>
<protein>
    <submittedName>
        <fullName evidence="1">Glycine radical domain-containing protein</fullName>
    </submittedName>
</protein>
<reference evidence="1 3" key="1">
    <citation type="submission" date="2019-10" db="EMBL/GenBank/DDBJ databases">
        <title>Assembly and Annotation for the nematode Trichostrongylus colubriformis.</title>
        <authorList>
            <person name="Martin J."/>
        </authorList>
    </citation>
    <scope>NUCLEOTIDE SEQUENCE [LARGE SCALE GENOMIC DNA]</scope>
    <source>
        <strain evidence="1">G859</strain>
        <tissue evidence="1">Whole worm</tissue>
    </source>
</reference>
<dbReference type="Proteomes" id="UP001331761">
    <property type="component" value="Unassembled WGS sequence"/>
</dbReference>
<keyword evidence="3" id="KW-1185">Reference proteome</keyword>
<name>A0AAN8F1E3_TRICO</name>
<dbReference type="EMBL" id="WIXE01017797">
    <property type="protein sequence ID" value="KAK5971430.1"/>
    <property type="molecule type" value="Genomic_DNA"/>
</dbReference>
<sequence>MTPFINIIKTFILRQNVVETTQSRQCASVSQSSQDEDDPYQEILRTYNDNVSHLVFHGSSLKSMTNLDFESVNQPLRTTGSCRVRFQERSDLEGRTRKTAESA</sequence>
<evidence type="ECO:0000313" key="3">
    <source>
        <dbReference type="Proteomes" id="UP001331761"/>
    </source>
</evidence>
<organism evidence="1 3">
    <name type="scientific">Trichostrongylus colubriformis</name>
    <name type="common">Black scour worm</name>
    <dbReference type="NCBI Taxonomy" id="6319"/>
    <lineage>
        <taxon>Eukaryota</taxon>
        <taxon>Metazoa</taxon>
        <taxon>Ecdysozoa</taxon>
        <taxon>Nematoda</taxon>
        <taxon>Chromadorea</taxon>
        <taxon>Rhabditida</taxon>
        <taxon>Rhabditina</taxon>
        <taxon>Rhabditomorpha</taxon>
        <taxon>Strongyloidea</taxon>
        <taxon>Trichostrongylidae</taxon>
        <taxon>Trichostrongylus</taxon>
    </lineage>
</organism>
<proteinExistence type="predicted"/>
<dbReference type="AlphaFoldDB" id="A0AAN8F1E3"/>
<accession>A0AAN8F1E3</accession>
<comment type="caution">
    <text evidence="1">The sequence shown here is derived from an EMBL/GenBank/DDBJ whole genome shotgun (WGS) entry which is preliminary data.</text>
</comment>